<dbReference type="OrthoDB" id="39122at2759"/>
<accession>A0A1Z5JIG4</accession>
<evidence type="ECO:0000313" key="3">
    <source>
        <dbReference type="Proteomes" id="UP000198406"/>
    </source>
</evidence>
<sequence>MQRTSFLLATLYVAPSTVVALSSLCNRRQAIGAFTTGAITTVVSTQVNAEDKEIPDRLNVEDYLRNGFVSNPMGVSGQAGKSRPETGVVLRDGSEVSRDPRSGDVLAEILVSGGDNMVPILASFSSPWPLQTGTVFDVECRDPSTGDGAFLAVSRKTSGQSLAQLSDAFFLNDLFAPTGRFSFYGSPTDVKVKSSSLIQRNNGSSYKVMDVSFSTLSQSTQSEIPRRARIVATIPSGSQQAVLLVGSASALRWKKGSEEQIQKVMSTFQAIPAPVTGLKLRAKERRSSV</sequence>
<keyword evidence="3" id="KW-1185">Reference proteome</keyword>
<keyword evidence="1" id="KW-0732">Signal</keyword>
<dbReference type="Proteomes" id="UP000198406">
    <property type="component" value="Unassembled WGS sequence"/>
</dbReference>
<proteinExistence type="predicted"/>
<dbReference type="InParanoid" id="A0A1Z5JIG4"/>
<organism evidence="2 3">
    <name type="scientific">Fistulifera solaris</name>
    <name type="common">Oleaginous diatom</name>
    <dbReference type="NCBI Taxonomy" id="1519565"/>
    <lineage>
        <taxon>Eukaryota</taxon>
        <taxon>Sar</taxon>
        <taxon>Stramenopiles</taxon>
        <taxon>Ochrophyta</taxon>
        <taxon>Bacillariophyta</taxon>
        <taxon>Bacillariophyceae</taxon>
        <taxon>Bacillariophycidae</taxon>
        <taxon>Naviculales</taxon>
        <taxon>Naviculaceae</taxon>
        <taxon>Fistulifera</taxon>
    </lineage>
</organism>
<dbReference type="AlphaFoldDB" id="A0A1Z5JIG4"/>
<gene>
    <name evidence="2" type="ORF">FisN_30Lh092</name>
</gene>
<name>A0A1Z5JIG4_FISSO</name>
<evidence type="ECO:0000313" key="2">
    <source>
        <dbReference type="EMBL" id="GAX13797.1"/>
    </source>
</evidence>
<feature type="chain" id="PRO_5013346321" evidence="1">
    <location>
        <begin position="21"/>
        <end position="289"/>
    </location>
</feature>
<protein>
    <submittedName>
        <fullName evidence="2">Uncharacterized protein</fullName>
    </submittedName>
</protein>
<evidence type="ECO:0000256" key="1">
    <source>
        <dbReference type="SAM" id="SignalP"/>
    </source>
</evidence>
<feature type="signal peptide" evidence="1">
    <location>
        <begin position="1"/>
        <end position="20"/>
    </location>
</feature>
<comment type="caution">
    <text evidence="2">The sequence shown here is derived from an EMBL/GenBank/DDBJ whole genome shotgun (WGS) entry which is preliminary data.</text>
</comment>
<dbReference type="EMBL" id="BDSP01000073">
    <property type="protein sequence ID" value="GAX13797.1"/>
    <property type="molecule type" value="Genomic_DNA"/>
</dbReference>
<reference evidence="2 3" key="1">
    <citation type="journal article" date="2015" name="Plant Cell">
        <title>Oil accumulation by the oleaginous diatom Fistulifera solaris as revealed by the genome and transcriptome.</title>
        <authorList>
            <person name="Tanaka T."/>
            <person name="Maeda Y."/>
            <person name="Veluchamy A."/>
            <person name="Tanaka M."/>
            <person name="Abida H."/>
            <person name="Marechal E."/>
            <person name="Bowler C."/>
            <person name="Muto M."/>
            <person name="Sunaga Y."/>
            <person name="Tanaka M."/>
            <person name="Yoshino T."/>
            <person name="Taniguchi T."/>
            <person name="Fukuda Y."/>
            <person name="Nemoto M."/>
            <person name="Matsumoto M."/>
            <person name="Wong P.S."/>
            <person name="Aburatani S."/>
            <person name="Fujibuchi W."/>
        </authorList>
    </citation>
    <scope>NUCLEOTIDE SEQUENCE [LARGE SCALE GENOMIC DNA]</scope>
    <source>
        <strain evidence="2 3">JPCC DA0580</strain>
    </source>
</reference>